<name>A0A8S5M9J5_9CAUD</name>
<organism evidence="2">
    <name type="scientific">Myoviridae sp. ct1Js5</name>
    <dbReference type="NCBI Taxonomy" id="2826601"/>
    <lineage>
        <taxon>Viruses</taxon>
        <taxon>Duplodnaviria</taxon>
        <taxon>Heunggongvirae</taxon>
        <taxon>Uroviricota</taxon>
        <taxon>Caudoviricetes</taxon>
    </lineage>
</organism>
<evidence type="ECO:0000256" key="1">
    <source>
        <dbReference type="SAM" id="MobiDB-lite"/>
    </source>
</evidence>
<proteinExistence type="predicted"/>
<dbReference type="EMBL" id="BK014852">
    <property type="protein sequence ID" value="DAD78832.1"/>
    <property type="molecule type" value="Genomic_DNA"/>
</dbReference>
<protein>
    <submittedName>
        <fullName evidence="2">Uncharacterized protein</fullName>
    </submittedName>
</protein>
<feature type="region of interest" description="Disordered" evidence="1">
    <location>
        <begin position="1"/>
        <end position="21"/>
    </location>
</feature>
<accession>A0A8S5M9J5</accession>
<reference evidence="2" key="1">
    <citation type="journal article" date="2021" name="Proc. Natl. Acad. Sci. U.S.A.">
        <title>A Catalog of Tens of Thousands of Viruses from Human Metagenomes Reveals Hidden Associations with Chronic Diseases.</title>
        <authorList>
            <person name="Tisza M.J."/>
            <person name="Buck C.B."/>
        </authorList>
    </citation>
    <scope>NUCLEOTIDE SEQUENCE</scope>
    <source>
        <strain evidence="2">Ct1Js5</strain>
    </source>
</reference>
<sequence length="45" mass="4976">MESRGTHTHQLWGSPRKPASQPMVQTLCASNVVRALAYAKPSRII</sequence>
<evidence type="ECO:0000313" key="2">
    <source>
        <dbReference type="EMBL" id="DAD78832.1"/>
    </source>
</evidence>